<evidence type="ECO:0008006" key="5">
    <source>
        <dbReference type="Google" id="ProtNLM"/>
    </source>
</evidence>
<dbReference type="EMBL" id="OY731401">
    <property type="protein sequence ID" value="CAJ1952017.1"/>
    <property type="molecule type" value="Genomic_DNA"/>
</dbReference>
<sequence>MAWSSPCCISVPFLILLIVFLSFLPHLTPVSEDLKMRKLGTMPSPPPSPRFANPLIPGGHHPGPPLYIHLKMRKLGPVPSPPPPPRFGSPKQPE</sequence>
<feature type="region of interest" description="Disordered" evidence="1">
    <location>
        <begin position="38"/>
        <end position="94"/>
    </location>
</feature>
<feature type="transmembrane region" description="Helical" evidence="2">
    <location>
        <begin position="7"/>
        <end position="27"/>
    </location>
</feature>
<gene>
    <name evidence="3" type="ORF">AYBTSS11_LOCUS15075</name>
</gene>
<organism evidence="3 4">
    <name type="scientific">Sphenostylis stenocarpa</name>
    <dbReference type="NCBI Taxonomy" id="92480"/>
    <lineage>
        <taxon>Eukaryota</taxon>
        <taxon>Viridiplantae</taxon>
        <taxon>Streptophyta</taxon>
        <taxon>Embryophyta</taxon>
        <taxon>Tracheophyta</taxon>
        <taxon>Spermatophyta</taxon>
        <taxon>Magnoliopsida</taxon>
        <taxon>eudicotyledons</taxon>
        <taxon>Gunneridae</taxon>
        <taxon>Pentapetalae</taxon>
        <taxon>rosids</taxon>
        <taxon>fabids</taxon>
        <taxon>Fabales</taxon>
        <taxon>Fabaceae</taxon>
        <taxon>Papilionoideae</taxon>
        <taxon>50 kb inversion clade</taxon>
        <taxon>NPAAA clade</taxon>
        <taxon>indigoferoid/millettioid clade</taxon>
        <taxon>Phaseoleae</taxon>
        <taxon>Sphenostylis</taxon>
    </lineage>
</organism>
<name>A0AA86SG73_9FABA</name>
<keyword evidence="2" id="KW-1133">Transmembrane helix</keyword>
<evidence type="ECO:0000256" key="2">
    <source>
        <dbReference type="SAM" id="Phobius"/>
    </source>
</evidence>
<accession>A0AA86SG73</accession>
<keyword evidence="2" id="KW-0812">Transmembrane</keyword>
<evidence type="ECO:0000313" key="4">
    <source>
        <dbReference type="Proteomes" id="UP001189624"/>
    </source>
</evidence>
<feature type="compositionally biased region" description="Pro residues" evidence="1">
    <location>
        <begin position="78"/>
        <end position="87"/>
    </location>
</feature>
<keyword evidence="2" id="KW-0472">Membrane</keyword>
<dbReference type="Proteomes" id="UP001189624">
    <property type="component" value="Chromosome 4"/>
</dbReference>
<proteinExistence type="predicted"/>
<protein>
    <recommendedName>
        <fullName evidence="5">Transmembrane protein</fullName>
    </recommendedName>
</protein>
<evidence type="ECO:0000256" key="1">
    <source>
        <dbReference type="SAM" id="MobiDB-lite"/>
    </source>
</evidence>
<dbReference type="AlphaFoldDB" id="A0AA86SG73"/>
<keyword evidence="4" id="KW-1185">Reference proteome</keyword>
<reference evidence="3" key="1">
    <citation type="submission" date="2023-10" db="EMBL/GenBank/DDBJ databases">
        <authorList>
            <person name="Domelevo Entfellner J.-B."/>
        </authorList>
    </citation>
    <scope>NUCLEOTIDE SEQUENCE</scope>
</reference>
<evidence type="ECO:0000313" key="3">
    <source>
        <dbReference type="EMBL" id="CAJ1952017.1"/>
    </source>
</evidence>
<dbReference type="Gramene" id="rna-AYBTSS11_LOCUS15075">
    <property type="protein sequence ID" value="CAJ1952017.1"/>
    <property type="gene ID" value="gene-AYBTSS11_LOCUS15075"/>
</dbReference>